<evidence type="ECO:0000256" key="4">
    <source>
        <dbReference type="ARBA" id="ARBA00022912"/>
    </source>
</evidence>
<dbReference type="SMART" id="SM00226">
    <property type="entry name" value="LMWPc"/>
    <property type="match status" value="1"/>
</dbReference>
<dbReference type="CDD" id="cd16343">
    <property type="entry name" value="LMWPTP"/>
    <property type="match status" value="1"/>
</dbReference>
<dbReference type="Proteomes" id="UP000596252">
    <property type="component" value="Chromosome"/>
</dbReference>
<evidence type="ECO:0000256" key="2">
    <source>
        <dbReference type="ARBA" id="ARBA00013064"/>
    </source>
</evidence>
<sequence>MNSAPASILFVCMGNICRSPSAEAVFRQRASRAGLNMEVDSAGTIGYHQGKAPDGRSIRAGEARGYDFSGMRARQVLDSDFTRFDLILAADKDNLAELKRRCPAEHRHKLKLILSFGDTGAEEVPDPYYGGHAGFERVLDLLEQSSDALIAAIKAMKTK</sequence>
<comment type="similarity">
    <text evidence="1">Belongs to the low molecular weight phosphotyrosine protein phosphatase family.</text>
</comment>
<evidence type="ECO:0000259" key="5">
    <source>
        <dbReference type="SMART" id="SM00226"/>
    </source>
</evidence>
<protein>
    <recommendedName>
        <fullName evidence="2">protein-tyrosine-phosphatase</fullName>
        <ecNumber evidence="2">3.1.3.48</ecNumber>
    </recommendedName>
</protein>
<dbReference type="InterPro" id="IPR017867">
    <property type="entry name" value="Tyr_phospatase_low_mol_wt"/>
</dbReference>
<evidence type="ECO:0000313" key="6">
    <source>
        <dbReference type="EMBL" id="QRH00283.1"/>
    </source>
</evidence>
<evidence type="ECO:0000256" key="3">
    <source>
        <dbReference type="ARBA" id="ARBA00022801"/>
    </source>
</evidence>
<dbReference type="InterPro" id="IPR036196">
    <property type="entry name" value="Ptyr_pPase_sf"/>
</dbReference>
<proteinExistence type="inferred from homology"/>
<dbReference type="EMBL" id="CP069213">
    <property type="protein sequence ID" value="QRH00283.1"/>
    <property type="molecule type" value="Genomic_DNA"/>
</dbReference>
<dbReference type="PRINTS" id="PR00719">
    <property type="entry name" value="LMWPTPASE"/>
</dbReference>
<keyword evidence="7" id="KW-1185">Reference proteome</keyword>
<dbReference type="PANTHER" id="PTHR11717:SF7">
    <property type="entry name" value="LOW MOLECULAR WEIGHT PHOSPHOTYROSINE PROTEIN PHOSPHATASE"/>
    <property type="match status" value="1"/>
</dbReference>
<dbReference type="PANTHER" id="PTHR11717">
    <property type="entry name" value="LOW MOLECULAR WEIGHT PROTEIN TYROSINE PHOSPHATASE"/>
    <property type="match status" value="1"/>
</dbReference>
<dbReference type="InterPro" id="IPR050438">
    <property type="entry name" value="LMW_PTPase"/>
</dbReference>
<evidence type="ECO:0000313" key="7">
    <source>
        <dbReference type="Proteomes" id="UP000596252"/>
    </source>
</evidence>
<dbReference type="EC" id="3.1.3.48" evidence="2"/>
<accession>A0ABX7FZ23</accession>
<dbReference type="InterPro" id="IPR023485">
    <property type="entry name" value="Ptyr_pPase"/>
</dbReference>
<dbReference type="Gene3D" id="3.40.50.2300">
    <property type="match status" value="1"/>
</dbReference>
<name>A0ABX7FZ23_9GAMM</name>
<organism evidence="6 7">
    <name type="scientific">Shewanella litorisediminis</name>
    <dbReference type="NCBI Taxonomy" id="1173586"/>
    <lineage>
        <taxon>Bacteria</taxon>
        <taxon>Pseudomonadati</taxon>
        <taxon>Pseudomonadota</taxon>
        <taxon>Gammaproteobacteria</taxon>
        <taxon>Alteromonadales</taxon>
        <taxon>Shewanellaceae</taxon>
        <taxon>Shewanella</taxon>
    </lineage>
</organism>
<dbReference type="Pfam" id="PF01451">
    <property type="entry name" value="LMWPc"/>
    <property type="match status" value="1"/>
</dbReference>
<feature type="domain" description="Phosphotyrosine protein phosphatase I" evidence="5">
    <location>
        <begin position="6"/>
        <end position="152"/>
    </location>
</feature>
<dbReference type="SUPFAM" id="SSF52788">
    <property type="entry name" value="Phosphotyrosine protein phosphatases I"/>
    <property type="match status" value="1"/>
</dbReference>
<keyword evidence="3" id="KW-0378">Hydrolase</keyword>
<gene>
    <name evidence="6" type="ORF">JQC75_10200</name>
</gene>
<keyword evidence="4" id="KW-0904">Protein phosphatase</keyword>
<dbReference type="RefSeq" id="WP_203324015.1">
    <property type="nucleotide sequence ID" value="NZ_CP069213.1"/>
</dbReference>
<reference evidence="6 7" key="1">
    <citation type="journal article" date="2012" name="Antonie Van Leeuwenhoek">
        <title>Shewanella litorisediminis sp. nov., a gammaproteobacterium isolated from a tidal flat sediment.</title>
        <authorList>
            <person name="Lee M.H."/>
            <person name="Yoon J.H."/>
        </authorList>
    </citation>
    <scope>NUCLEOTIDE SEQUENCE [LARGE SCALE GENOMIC DNA]</scope>
    <source>
        <strain evidence="6 7">SMK1-12</strain>
    </source>
</reference>
<evidence type="ECO:0000256" key="1">
    <source>
        <dbReference type="ARBA" id="ARBA00011063"/>
    </source>
</evidence>